<accession>A0AAV7WS72</accession>
<protein>
    <submittedName>
        <fullName evidence="1">Uncharacterized protein</fullName>
    </submittedName>
</protein>
<dbReference type="AlphaFoldDB" id="A0AAV7WS72"/>
<dbReference type="EMBL" id="JANPWB010000001">
    <property type="protein sequence ID" value="KAJ1215606.1"/>
    <property type="molecule type" value="Genomic_DNA"/>
</dbReference>
<sequence>MRSLELQRRIEGLISQRRWSSTIIRHCSSPDTRDWKFAMSKRMDFVSAFNEEIAESIPSILRPTAVIS</sequence>
<proteinExistence type="predicted"/>
<organism evidence="1 2">
    <name type="scientific">Pleurodeles waltl</name>
    <name type="common">Iberian ribbed newt</name>
    <dbReference type="NCBI Taxonomy" id="8319"/>
    <lineage>
        <taxon>Eukaryota</taxon>
        <taxon>Metazoa</taxon>
        <taxon>Chordata</taxon>
        <taxon>Craniata</taxon>
        <taxon>Vertebrata</taxon>
        <taxon>Euteleostomi</taxon>
        <taxon>Amphibia</taxon>
        <taxon>Batrachia</taxon>
        <taxon>Caudata</taxon>
        <taxon>Salamandroidea</taxon>
        <taxon>Salamandridae</taxon>
        <taxon>Pleurodelinae</taxon>
        <taxon>Pleurodeles</taxon>
    </lineage>
</organism>
<name>A0AAV7WS72_PLEWA</name>
<comment type="caution">
    <text evidence="1">The sequence shown here is derived from an EMBL/GenBank/DDBJ whole genome shotgun (WGS) entry which is preliminary data.</text>
</comment>
<reference evidence="1" key="1">
    <citation type="journal article" date="2022" name="bioRxiv">
        <title>Sequencing and chromosome-scale assembly of the giantPleurodeles waltlgenome.</title>
        <authorList>
            <person name="Brown T."/>
            <person name="Elewa A."/>
            <person name="Iarovenko S."/>
            <person name="Subramanian E."/>
            <person name="Araus A.J."/>
            <person name="Petzold A."/>
            <person name="Susuki M."/>
            <person name="Suzuki K.-i.T."/>
            <person name="Hayashi T."/>
            <person name="Toyoda A."/>
            <person name="Oliveira C."/>
            <person name="Osipova E."/>
            <person name="Leigh N.D."/>
            <person name="Simon A."/>
            <person name="Yun M.H."/>
        </authorList>
    </citation>
    <scope>NUCLEOTIDE SEQUENCE</scope>
    <source>
        <strain evidence="1">20211129_DDA</strain>
        <tissue evidence="1">Liver</tissue>
    </source>
</reference>
<evidence type="ECO:0000313" key="1">
    <source>
        <dbReference type="EMBL" id="KAJ1215606.1"/>
    </source>
</evidence>
<keyword evidence="2" id="KW-1185">Reference proteome</keyword>
<dbReference type="Proteomes" id="UP001066276">
    <property type="component" value="Chromosome 1_1"/>
</dbReference>
<evidence type="ECO:0000313" key="2">
    <source>
        <dbReference type="Proteomes" id="UP001066276"/>
    </source>
</evidence>
<gene>
    <name evidence="1" type="ORF">NDU88_003214</name>
</gene>